<dbReference type="EMBL" id="CBTK010000280">
    <property type="protein sequence ID" value="CDH46857.1"/>
    <property type="molecule type" value="Genomic_DNA"/>
</dbReference>
<name>A0A7U7GEI0_9GAMM</name>
<dbReference type="OrthoDB" id="542521at2"/>
<dbReference type="InterPro" id="IPR036388">
    <property type="entry name" value="WH-like_DNA-bd_sf"/>
</dbReference>
<proteinExistence type="predicted"/>
<dbReference type="Gene3D" id="1.10.10.10">
    <property type="entry name" value="Winged helix-like DNA-binding domain superfamily/Winged helix DNA-binding domain"/>
    <property type="match status" value="1"/>
</dbReference>
<keyword evidence="3" id="KW-1185">Reference proteome</keyword>
<sequence>MNELHRIYEQTIGIRLDKASFRHKILEQGIIEPLSDQFRGAPTGSALSLGEQSAHPVRAENIAGRFGGENFSTPHLSPKSPAVIDAKIAEWTGS</sequence>
<dbReference type="AlphaFoldDB" id="A0A7U7GEI0"/>
<dbReference type="Pfam" id="PF21906">
    <property type="entry name" value="WHD_NrtR"/>
    <property type="match status" value="1"/>
</dbReference>
<dbReference type="Proteomes" id="UP000019184">
    <property type="component" value="Unassembled WGS sequence"/>
</dbReference>
<reference evidence="2 3" key="1">
    <citation type="journal article" date="2014" name="ISME J.">
        <title>Candidatus Competibacter-lineage genomes retrieved from metagenomes reveal functional metabolic diversity.</title>
        <authorList>
            <person name="McIlroy S.J."/>
            <person name="Albertsen M."/>
            <person name="Andresen E.K."/>
            <person name="Saunders A.M."/>
            <person name="Kristiansen R."/>
            <person name="Stokholm-Bjerregaard M."/>
            <person name="Nielsen K.L."/>
            <person name="Nielsen P.H."/>
        </authorList>
    </citation>
    <scope>NUCLEOTIDE SEQUENCE [LARGE SCALE GENOMIC DNA]</scope>
    <source>
        <strain evidence="2 3">Run_B_J11</strain>
    </source>
</reference>
<protein>
    <recommendedName>
        <fullName evidence="1">NrtR DNA-binding winged helix domain-containing protein</fullName>
    </recommendedName>
</protein>
<comment type="caution">
    <text evidence="2">The sequence shown here is derived from an EMBL/GenBank/DDBJ whole genome shotgun (WGS) entry which is preliminary data.</text>
</comment>
<accession>A0A7U7GEI0</accession>
<feature type="domain" description="NrtR DNA-binding winged helix" evidence="1">
    <location>
        <begin position="1"/>
        <end position="37"/>
    </location>
</feature>
<dbReference type="InterPro" id="IPR054105">
    <property type="entry name" value="WHD_NrtR"/>
</dbReference>
<organism evidence="2 3">
    <name type="scientific">Candidatus Contendobacter odensis Run_B_J11</name>
    <dbReference type="NCBI Taxonomy" id="1400861"/>
    <lineage>
        <taxon>Bacteria</taxon>
        <taxon>Pseudomonadati</taxon>
        <taxon>Pseudomonadota</taxon>
        <taxon>Gammaproteobacteria</taxon>
        <taxon>Candidatus Competibacteraceae</taxon>
        <taxon>Candidatus Contendibacter</taxon>
    </lineage>
</organism>
<evidence type="ECO:0000259" key="1">
    <source>
        <dbReference type="Pfam" id="PF21906"/>
    </source>
</evidence>
<evidence type="ECO:0000313" key="3">
    <source>
        <dbReference type="Proteomes" id="UP000019184"/>
    </source>
</evidence>
<evidence type="ECO:0000313" key="2">
    <source>
        <dbReference type="EMBL" id="CDH46857.1"/>
    </source>
</evidence>
<gene>
    <name evidence="2" type="ORF">BN874_630003</name>
</gene>